<keyword evidence="12" id="KW-1185">Reference proteome</keyword>
<dbReference type="RefSeq" id="XP_051362203.1">
    <property type="nucleotide sequence ID" value="XM_051506412.1"/>
</dbReference>
<evidence type="ECO:0000256" key="5">
    <source>
        <dbReference type="ARBA" id="ARBA00023015"/>
    </source>
</evidence>
<feature type="compositionally biased region" description="Low complexity" evidence="9">
    <location>
        <begin position="469"/>
        <end position="480"/>
    </location>
</feature>
<dbReference type="PROSITE" id="PS51821">
    <property type="entry name" value="VELVET"/>
    <property type="match status" value="1"/>
</dbReference>
<dbReference type="FunFam" id="2.60.40.3960:FF:000001">
    <property type="entry name" value="Sexual development activator VeA"/>
    <property type="match status" value="1"/>
</dbReference>
<dbReference type="InterPro" id="IPR038491">
    <property type="entry name" value="Velvet_dom_sf"/>
</dbReference>
<evidence type="ECO:0000313" key="12">
    <source>
        <dbReference type="Proteomes" id="UP001055219"/>
    </source>
</evidence>
<dbReference type="GO" id="GO:0043455">
    <property type="term" value="P:regulation of secondary metabolic process"/>
    <property type="evidence" value="ECO:0007669"/>
    <property type="project" value="UniProtKB-ARBA"/>
</dbReference>
<feature type="compositionally biased region" description="Basic residues" evidence="9">
    <location>
        <begin position="64"/>
        <end position="74"/>
    </location>
</feature>
<evidence type="ECO:0000256" key="1">
    <source>
        <dbReference type="ARBA" id="ARBA00004123"/>
    </source>
</evidence>
<feature type="domain" description="Velvet" evidence="10">
    <location>
        <begin position="157"/>
        <end position="349"/>
    </location>
</feature>
<name>A0A9P9Y0N9_9HYPO</name>
<feature type="region of interest" description="Disordered" evidence="9">
    <location>
        <begin position="350"/>
        <end position="405"/>
    </location>
</feature>
<organism evidence="11 12">
    <name type="scientific">Emericellopsis cladophorae</name>
    <dbReference type="NCBI Taxonomy" id="2686198"/>
    <lineage>
        <taxon>Eukaryota</taxon>
        <taxon>Fungi</taxon>
        <taxon>Dikarya</taxon>
        <taxon>Ascomycota</taxon>
        <taxon>Pezizomycotina</taxon>
        <taxon>Sordariomycetes</taxon>
        <taxon>Hypocreomycetidae</taxon>
        <taxon>Hypocreales</taxon>
        <taxon>Bionectriaceae</taxon>
        <taxon>Emericellopsis</taxon>
    </lineage>
</organism>
<comment type="caution">
    <text evidence="11">The sequence shown here is derived from an EMBL/GenBank/DDBJ whole genome shotgun (WGS) entry which is preliminary data.</text>
</comment>
<evidence type="ECO:0000256" key="7">
    <source>
        <dbReference type="ARBA" id="ARBA00023242"/>
    </source>
</evidence>
<evidence type="ECO:0000256" key="4">
    <source>
        <dbReference type="ARBA" id="ARBA00022969"/>
    </source>
</evidence>
<dbReference type="Proteomes" id="UP001055219">
    <property type="component" value="Unassembled WGS sequence"/>
</dbReference>
<dbReference type="InterPro" id="IPR037525">
    <property type="entry name" value="Velvet_dom"/>
</dbReference>
<evidence type="ECO:0000256" key="3">
    <source>
        <dbReference type="ARBA" id="ARBA00022490"/>
    </source>
</evidence>
<dbReference type="GeneID" id="75828752"/>
<keyword evidence="6" id="KW-0804">Transcription</keyword>
<keyword evidence="4" id="KW-0749">Sporulation</keyword>
<comment type="similarity">
    <text evidence="8">Belongs to the velvet family. VeA subfamily.</text>
</comment>
<evidence type="ECO:0000256" key="8">
    <source>
        <dbReference type="ARBA" id="ARBA00038005"/>
    </source>
</evidence>
<dbReference type="EMBL" id="JAGIXG020000022">
    <property type="protein sequence ID" value="KAI6781347.1"/>
    <property type="molecule type" value="Genomic_DNA"/>
</dbReference>
<feature type="compositionally biased region" description="Pro residues" evidence="9">
    <location>
        <begin position="503"/>
        <end position="512"/>
    </location>
</feature>
<comment type="subcellular location">
    <subcellularLocation>
        <location evidence="2">Cytoplasm</location>
    </subcellularLocation>
    <subcellularLocation>
        <location evidence="1">Nucleus</location>
    </subcellularLocation>
</comment>
<reference evidence="11" key="1">
    <citation type="journal article" date="2021" name="J Fungi (Basel)">
        <title>Genomic and Metabolomic Analyses of the Marine Fungus Emericellopsis cladophorae: Insights into Saltwater Adaptability Mechanisms and Its Biosynthetic Potential.</title>
        <authorList>
            <person name="Goncalves M.F.M."/>
            <person name="Hilario S."/>
            <person name="Van de Peer Y."/>
            <person name="Esteves A.C."/>
            <person name="Alves A."/>
        </authorList>
    </citation>
    <scope>NUCLEOTIDE SEQUENCE</scope>
    <source>
        <strain evidence="11">MUM 19.33</strain>
    </source>
</reference>
<accession>A0A9P9Y0N9</accession>
<dbReference type="GO" id="GO:0030435">
    <property type="term" value="P:sporulation resulting in formation of a cellular spore"/>
    <property type="evidence" value="ECO:0007669"/>
    <property type="project" value="UniProtKB-KW"/>
</dbReference>
<dbReference type="GO" id="GO:0005634">
    <property type="term" value="C:nucleus"/>
    <property type="evidence" value="ECO:0007669"/>
    <property type="project" value="UniProtKB-SubCell"/>
</dbReference>
<keyword evidence="3" id="KW-0963">Cytoplasm</keyword>
<evidence type="ECO:0000256" key="9">
    <source>
        <dbReference type="SAM" id="MobiDB-lite"/>
    </source>
</evidence>
<keyword evidence="7" id="KW-0539">Nucleus</keyword>
<dbReference type="GO" id="GO:0051176">
    <property type="term" value="P:positive regulation of sulfur metabolic process"/>
    <property type="evidence" value="ECO:0007669"/>
    <property type="project" value="UniProtKB-ARBA"/>
</dbReference>
<feature type="compositionally biased region" description="Acidic residues" evidence="9">
    <location>
        <begin position="52"/>
        <end position="61"/>
    </location>
</feature>
<evidence type="ECO:0000259" key="10">
    <source>
        <dbReference type="PROSITE" id="PS51821"/>
    </source>
</evidence>
<dbReference type="OrthoDB" id="5384689at2759"/>
<dbReference type="GO" id="GO:0005737">
    <property type="term" value="C:cytoplasm"/>
    <property type="evidence" value="ECO:0007669"/>
    <property type="project" value="UniProtKB-SubCell"/>
</dbReference>
<protein>
    <submittedName>
        <fullName evidence="11">Velvet factor</fullName>
    </submittedName>
</protein>
<dbReference type="AlphaFoldDB" id="A0A9P9Y0N9"/>
<dbReference type="InterPro" id="IPR021740">
    <property type="entry name" value="Velvet"/>
</dbReference>
<proteinExistence type="inferred from homology"/>
<dbReference type="PANTHER" id="PTHR33572">
    <property type="entry name" value="SPORE DEVELOPMENT REGULATOR VOSA"/>
    <property type="match status" value="1"/>
</dbReference>
<gene>
    <name evidence="11" type="ORF">J7T54_002239</name>
</gene>
<dbReference type="Pfam" id="PF11754">
    <property type="entry name" value="Velvet"/>
    <property type="match status" value="2"/>
</dbReference>
<evidence type="ECO:0000313" key="11">
    <source>
        <dbReference type="EMBL" id="KAI6781347.1"/>
    </source>
</evidence>
<evidence type="ECO:0000256" key="2">
    <source>
        <dbReference type="ARBA" id="ARBA00004496"/>
    </source>
</evidence>
<sequence length="597" mass="67011">MLQWDLNQSTDAGLEARYIYLDYHSLSSKSPARPRHLLVLLRLLVDGHISEDENDDDDDDDDHHHHHHHHHHRASFIPSLFETRRNTAYLEAVSKTQRFVASQDSRFDSGYPRTRPRAIDVPARPATMSFPNVGTLQTQSASMRPAEADIVRITRGNRKLLYKLAILQQPERARACGSGNKANSDRRPVDPPPVVELRIREGDSWERGQDITFDYAAQFFLYASLEHDRKIVTGRGMANPNPPVLTGVPASGMAYLDRPRQAGYFIFPDLSVRHEGQYHLSFSLYETTKNPEDMDMEQTAGSFTPGVDWRMDVKTNGFHVYSAKKFPGLRSSTELSRDFAEQGCRVRIRRDVRMRRRDKAGGGGGGDRESAEPQTPQSASARSRRPPGAPALSAAPPPQSPYPYAASRQFTHLASAPISPSGPFSQDGQYIKAEDQPYIKHEDYGFTPMRNIPRASVDSKARRPSGNYVPSSPSVAMSSPRDADVHNRPTAPYSQDRGLAPLQPHPSAPPHPIKISHLVSPPIEAQIGPYPEPEQMYTGGKRKHEHVFTTDDRAVRNGSRQLDPHFGGQHRLRYAHDTGHFSRADGYVEQAQFAHWL</sequence>
<feature type="region of interest" description="Disordered" evidence="9">
    <location>
        <begin position="52"/>
        <end position="75"/>
    </location>
</feature>
<reference evidence="11" key="2">
    <citation type="submission" date="2022-07" db="EMBL/GenBank/DDBJ databases">
        <authorList>
            <person name="Goncalves M.F.M."/>
            <person name="Hilario S."/>
            <person name="Van De Peer Y."/>
            <person name="Esteves A.C."/>
            <person name="Alves A."/>
        </authorList>
    </citation>
    <scope>NUCLEOTIDE SEQUENCE</scope>
    <source>
        <strain evidence="11">MUM 19.33</strain>
    </source>
</reference>
<feature type="region of interest" description="Disordered" evidence="9">
    <location>
        <begin position="443"/>
        <end position="516"/>
    </location>
</feature>
<keyword evidence="5" id="KW-0805">Transcription regulation</keyword>
<evidence type="ECO:0000256" key="6">
    <source>
        <dbReference type="ARBA" id="ARBA00023163"/>
    </source>
</evidence>
<dbReference type="PANTHER" id="PTHR33572:SF14">
    <property type="entry name" value="DEVELOPMENTAL AND SECONDARY METABOLISM REGULATOR VEA"/>
    <property type="match status" value="1"/>
</dbReference>
<dbReference type="GO" id="GO:0034250">
    <property type="term" value="P:positive regulation of amide metabolic process"/>
    <property type="evidence" value="ECO:0007669"/>
    <property type="project" value="UniProtKB-ARBA"/>
</dbReference>
<dbReference type="Gene3D" id="2.60.40.3960">
    <property type="entry name" value="Velvet domain"/>
    <property type="match status" value="1"/>
</dbReference>